<accession>A0ABW0FL79</accession>
<feature type="signal peptide" evidence="2">
    <location>
        <begin position="1"/>
        <end position="27"/>
    </location>
</feature>
<evidence type="ECO:0008006" key="5">
    <source>
        <dbReference type="Google" id="ProtNLM"/>
    </source>
</evidence>
<gene>
    <name evidence="3" type="ORF">ACFPK8_18715</name>
</gene>
<comment type="caution">
    <text evidence="3">The sequence shown here is derived from an EMBL/GenBank/DDBJ whole genome shotgun (WGS) entry which is preliminary data.</text>
</comment>
<evidence type="ECO:0000256" key="2">
    <source>
        <dbReference type="SAM" id="SignalP"/>
    </source>
</evidence>
<feature type="region of interest" description="Disordered" evidence="1">
    <location>
        <begin position="78"/>
        <end position="97"/>
    </location>
</feature>
<keyword evidence="2" id="KW-0732">Signal</keyword>
<dbReference type="PROSITE" id="PS51257">
    <property type="entry name" value="PROKAR_LIPOPROTEIN"/>
    <property type="match status" value="1"/>
</dbReference>
<dbReference type="EMBL" id="JBHSLN010000089">
    <property type="protein sequence ID" value="MFC5299551.1"/>
    <property type="molecule type" value="Genomic_DNA"/>
</dbReference>
<sequence>MITSIGRRLTHVVSVGLLLSLAACTGAAPPLPADGAVSHYEDVATELAAAMAVDGTAWVLAPKTRKVAADEESCLYTPGTWTPEERLPAPPDEDSWGPRIAAVNPVLSQYGFEEIDSVTPNGGRSILKTTDELGATVTITPEGEVRIWGARVDADPCTAATLGIQ</sequence>
<keyword evidence="4" id="KW-1185">Reference proteome</keyword>
<evidence type="ECO:0000256" key="1">
    <source>
        <dbReference type="SAM" id="MobiDB-lite"/>
    </source>
</evidence>
<proteinExistence type="predicted"/>
<reference evidence="4" key="1">
    <citation type="journal article" date="2019" name="Int. J. Syst. Evol. Microbiol.">
        <title>The Global Catalogue of Microorganisms (GCM) 10K type strain sequencing project: providing services to taxonomists for standard genome sequencing and annotation.</title>
        <authorList>
            <consortium name="The Broad Institute Genomics Platform"/>
            <consortium name="The Broad Institute Genome Sequencing Center for Infectious Disease"/>
            <person name="Wu L."/>
            <person name="Ma J."/>
        </authorList>
    </citation>
    <scope>NUCLEOTIDE SEQUENCE [LARGE SCALE GENOMIC DNA]</scope>
    <source>
        <strain evidence="4">CGMCC 1.16455</strain>
    </source>
</reference>
<dbReference type="GeneID" id="303299105"/>
<dbReference type="Proteomes" id="UP001595937">
    <property type="component" value="Unassembled WGS sequence"/>
</dbReference>
<evidence type="ECO:0000313" key="4">
    <source>
        <dbReference type="Proteomes" id="UP001595937"/>
    </source>
</evidence>
<evidence type="ECO:0000313" key="3">
    <source>
        <dbReference type="EMBL" id="MFC5299551.1"/>
    </source>
</evidence>
<organism evidence="3 4">
    <name type="scientific">Brachybacterium tyrofermentans</name>
    <dbReference type="NCBI Taxonomy" id="47848"/>
    <lineage>
        <taxon>Bacteria</taxon>
        <taxon>Bacillati</taxon>
        <taxon>Actinomycetota</taxon>
        <taxon>Actinomycetes</taxon>
        <taxon>Micrococcales</taxon>
        <taxon>Dermabacteraceae</taxon>
        <taxon>Brachybacterium</taxon>
    </lineage>
</organism>
<dbReference type="RefSeq" id="WP_343926242.1">
    <property type="nucleotide sequence ID" value="NZ_BAAAIR010000050.1"/>
</dbReference>
<protein>
    <recommendedName>
        <fullName evidence="5">Lipoprotein</fullName>
    </recommendedName>
</protein>
<name>A0ABW0FL79_9MICO</name>
<feature type="chain" id="PRO_5045849769" description="Lipoprotein" evidence="2">
    <location>
        <begin position="28"/>
        <end position="165"/>
    </location>
</feature>